<dbReference type="AlphaFoldDB" id="A0A0A8UR68"/>
<proteinExistence type="predicted"/>
<evidence type="ECO:0008006" key="4">
    <source>
        <dbReference type="Google" id="ProtNLM"/>
    </source>
</evidence>
<sequence length="319" mass="33874">MNKSMLYAGLMSILCTSGYAESTDQIRDNVAAAIQANAQLGAAATQRVMLQHEQMLASQTSVPPGTPVPNPQGPEIPGPQGLPTPQNTPPTPTQVQTPSTNTSTSQGTTTTQTQSTTGQTTTTGVKQEPASTQTPTTTTTTVTQPTATQSQGSLDCNYHIPASTTNIDQAMVMKWAEKATAQSFDFDYTTMDTQLAALKACYTDLGWQGFNDALQKSGNLNAIKSQQLMVNSMISGPGQITEVKENQWKVTIPLQVVYQNNKEKLTQPLTINLVVGRKVSGDLGIMQMIAIPRTATTTTTPQPTPTSTGPSSNPVAQPQ</sequence>
<evidence type="ECO:0000256" key="1">
    <source>
        <dbReference type="SAM" id="MobiDB-lite"/>
    </source>
</evidence>
<dbReference type="STRING" id="449.LHA_2347"/>
<feature type="region of interest" description="Disordered" evidence="1">
    <location>
        <begin position="56"/>
        <end position="151"/>
    </location>
</feature>
<feature type="compositionally biased region" description="Low complexity" evidence="1">
    <location>
        <begin position="93"/>
        <end position="151"/>
    </location>
</feature>
<dbReference type="EMBL" id="LN681225">
    <property type="protein sequence ID" value="CEK11365.1"/>
    <property type="molecule type" value="Genomic_DNA"/>
</dbReference>
<organism evidence="2 3">
    <name type="scientific">Legionella hackeliae</name>
    <dbReference type="NCBI Taxonomy" id="449"/>
    <lineage>
        <taxon>Bacteria</taxon>
        <taxon>Pseudomonadati</taxon>
        <taxon>Pseudomonadota</taxon>
        <taxon>Gammaproteobacteria</taxon>
        <taxon>Legionellales</taxon>
        <taxon>Legionellaceae</taxon>
        <taxon>Legionella</taxon>
    </lineage>
</organism>
<dbReference type="InterPro" id="IPR021055">
    <property type="entry name" value="T4BSS_IcmL/DotI"/>
</dbReference>
<keyword evidence="3" id="KW-1185">Reference proteome</keyword>
<evidence type="ECO:0000313" key="2">
    <source>
        <dbReference type="EMBL" id="CEK11365.1"/>
    </source>
</evidence>
<feature type="region of interest" description="Disordered" evidence="1">
    <location>
        <begin position="294"/>
        <end position="319"/>
    </location>
</feature>
<protein>
    <recommendedName>
        <fullName evidence="4">IcmL-like protein</fullName>
    </recommendedName>
</protein>
<dbReference type="PRINTS" id="PR01217">
    <property type="entry name" value="PRICHEXTENSN"/>
</dbReference>
<dbReference type="KEGG" id="lha:LHA_2347"/>
<dbReference type="PATRIC" id="fig|449.7.peg.111"/>
<dbReference type="HOGENOM" id="CLU_870954_0_0_6"/>
<accession>A0A0A8UR68</accession>
<dbReference type="Pfam" id="PF11393">
    <property type="entry name" value="T4BSS_DotI_IcmL"/>
    <property type="match status" value="1"/>
</dbReference>
<dbReference type="Proteomes" id="UP000032803">
    <property type="component" value="Chromosome I"/>
</dbReference>
<gene>
    <name evidence="2" type="ORF">LHA_2347</name>
</gene>
<feature type="compositionally biased region" description="Pro residues" evidence="1">
    <location>
        <begin position="64"/>
        <end position="92"/>
    </location>
</feature>
<dbReference type="RefSeq" id="WP_052673690.1">
    <property type="nucleotide sequence ID" value="NZ_LN681225.1"/>
</dbReference>
<dbReference type="CDD" id="cd16385">
    <property type="entry name" value="IcmL"/>
    <property type="match status" value="1"/>
</dbReference>
<evidence type="ECO:0000313" key="3">
    <source>
        <dbReference type="Proteomes" id="UP000032803"/>
    </source>
</evidence>
<reference evidence="3" key="1">
    <citation type="submission" date="2014-09" db="EMBL/GenBank/DDBJ databases">
        <authorList>
            <person name="Gomez-Valero L."/>
        </authorList>
    </citation>
    <scope>NUCLEOTIDE SEQUENCE [LARGE SCALE GENOMIC DNA]</scope>
    <source>
        <strain evidence="3">ATCC35250</strain>
    </source>
</reference>
<name>A0A0A8UR68_LEGHA</name>